<reference evidence="1 2" key="1">
    <citation type="journal article" date="2021" name="Int. J. Syst. Evol. Microbiol.">
        <title>&lt;i&gt;Pectobacterium quasiaquaticum&lt;/i&gt; sp. nov., isolated from waterways.</title>
        <authorList>
            <person name="Ben Moussa H."/>
            <person name="Pedron J."/>
            <person name="Bertrand C."/>
            <person name="Hecquet A."/>
            <person name="Barny M.A."/>
        </authorList>
    </citation>
    <scope>NUCLEOTIDE SEQUENCE [LARGE SCALE GENOMIC DNA]</scope>
    <source>
        <strain evidence="1 2">A477-S1-J17</strain>
    </source>
</reference>
<dbReference type="InterPro" id="IPR023198">
    <property type="entry name" value="PGP-like_dom2"/>
</dbReference>
<dbReference type="PANTHER" id="PTHR47478">
    <property type="match status" value="1"/>
</dbReference>
<proteinExistence type="predicted"/>
<dbReference type="PANTHER" id="PTHR47478:SF1">
    <property type="entry name" value="PYRIMIDINE 5'-NUCLEOTIDASE YJJG"/>
    <property type="match status" value="1"/>
</dbReference>
<keyword evidence="2" id="KW-1185">Reference proteome</keyword>
<dbReference type="AlphaFoldDB" id="A0A9Q2I774"/>
<evidence type="ECO:0000313" key="1">
    <source>
        <dbReference type="EMBL" id="URG48570.1"/>
    </source>
</evidence>
<accession>A0A9Q2I774</accession>
<sequence>MKYRHFLFDLDDTLLDFKASERLSFARTLTNLGVDIENTTLFADYQRENSQLWSEFEKGEISKDLLKVELFRRTFSLHRIDIDPHKASNLYLECLPETVVLVDGAVQICEALAEIGEVGIITNGIEYVQAQRVANSGLADWLSFVATSEACGFAKPDARFFEFSASKFSSFEKAKAIIVGDRLDADILGANLYGIDSCWFNAGGAANDSDIIAPTYEAATLLDVFTQLSAKS</sequence>
<dbReference type="Pfam" id="PF00702">
    <property type="entry name" value="Hydrolase"/>
    <property type="match status" value="1"/>
</dbReference>
<evidence type="ECO:0000313" key="2">
    <source>
        <dbReference type="Proteomes" id="UP000806577"/>
    </source>
</evidence>
<dbReference type="EMBL" id="CP065177">
    <property type="protein sequence ID" value="URG48570.1"/>
    <property type="molecule type" value="Genomic_DNA"/>
</dbReference>
<dbReference type="Proteomes" id="UP000806577">
    <property type="component" value="Chromosome"/>
</dbReference>
<dbReference type="KEGG" id="pqu:IG609_017710"/>
<dbReference type="InterPro" id="IPR023214">
    <property type="entry name" value="HAD_sf"/>
</dbReference>
<dbReference type="RefSeq" id="WP_193398174.1">
    <property type="nucleotide sequence ID" value="NZ_CP065177.1"/>
</dbReference>
<dbReference type="InterPro" id="IPR052550">
    <property type="entry name" value="Pyrimidine_5'-ntase_YjjG"/>
</dbReference>
<dbReference type="SUPFAM" id="SSF56784">
    <property type="entry name" value="HAD-like"/>
    <property type="match status" value="1"/>
</dbReference>
<dbReference type="Gene3D" id="3.40.50.1000">
    <property type="entry name" value="HAD superfamily/HAD-like"/>
    <property type="match status" value="1"/>
</dbReference>
<dbReference type="Gene3D" id="1.10.150.240">
    <property type="entry name" value="Putative phosphatase, domain 2"/>
    <property type="match status" value="1"/>
</dbReference>
<dbReference type="GO" id="GO:0008253">
    <property type="term" value="F:5'-nucleotidase activity"/>
    <property type="evidence" value="ECO:0007669"/>
    <property type="project" value="InterPro"/>
</dbReference>
<name>A0A9Q2I774_9GAMM</name>
<dbReference type="SFLD" id="SFLDS00003">
    <property type="entry name" value="Haloacid_Dehalogenase"/>
    <property type="match status" value="1"/>
</dbReference>
<dbReference type="NCBIfam" id="TIGR02254">
    <property type="entry name" value="YjjG_YfnB"/>
    <property type="match status" value="1"/>
</dbReference>
<organism evidence="1 2">
    <name type="scientific">Pectobacterium quasiaquaticum</name>
    <dbReference type="NCBI Taxonomy" id="2774015"/>
    <lineage>
        <taxon>Bacteria</taxon>
        <taxon>Pseudomonadati</taxon>
        <taxon>Pseudomonadota</taxon>
        <taxon>Gammaproteobacteria</taxon>
        <taxon>Enterobacterales</taxon>
        <taxon>Pectobacteriaceae</taxon>
        <taxon>Pectobacterium</taxon>
    </lineage>
</organism>
<protein>
    <submittedName>
        <fullName evidence="1">Noncanonical pyrimidine nucleotidase, YjjG family</fullName>
    </submittedName>
</protein>
<gene>
    <name evidence="1" type="ORF">IG609_017710</name>
</gene>
<dbReference type="InterPro" id="IPR011951">
    <property type="entry name" value="HAD-SF_hydro_IA_YjjG/PynA"/>
</dbReference>
<dbReference type="InterPro" id="IPR036412">
    <property type="entry name" value="HAD-like_sf"/>
</dbReference>
<dbReference type="SFLD" id="SFLDG01129">
    <property type="entry name" value="C1.5:_HAD__Beta-PGM__Phosphata"/>
    <property type="match status" value="1"/>
</dbReference>